<dbReference type="OrthoDB" id="28092at2759"/>
<evidence type="ECO:0000256" key="8">
    <source>
        <dbReference type="ARBA" id="ARBA00022989"/>
    </source>
</evidence>
<dbReference type="PANTHER" id="PTHR21573">
    <property type="entry name" value="ER MEMBRANE PROTEIN COMPLEX SUBUNIT 1"/>
    <property type="match status" value="1"/>
</dbReference>
<evidence type="ECO:0000256" key="4">
    <source>
        <dbReference type="ARBA" id="ARBA00020824"/>
    </source>
</evidence>
<evidence type="ECO:0000256" key="6">
    <source>
        <dbReference type="ARBA" id="ARBA00022729"/>
    </source>
</evidence>
<feature type="transmembrane region" description="Helical" evidence="11">
    <location>
        <begin position="980"/>
        <end position="1003"/>
    </location>
</feature>
<proteinExistence type="inferred from homology"/>
<dbReference type="Pfam" id="PF07774">
    <property type="entry name" value="EMC1_C"/>
    <property type="match status" value="1"/>
</dbReference>
<name>A0A177AYW8_9BILA</name>
<dbReference type="Proteomes" id="UP000078046">
    <property type="component" value="Unassembled WGS sequence"/>
</dbReference>
<dbReference type="GO" id="GO:0034975">
    <property type="term" value="P:protein folding in endoplasmic reticulum"/>
    <property type="evidence" value="ECO:0007669"/>
    <property type="project" value="TreeGrafter"/>
</dbReference>
<organism evidence="13 14">
    <name type="scientific">Intoshia linei</name>
    <dbReference type="NCBI Taxonomy" id="1819745"/>
    <lineage>
        <taxon>Eukaryota</taxon>
        <taxon>Metazoa</taxon>
        <taxon>Spiralia</taxon>
        <taxon>Lophotrochozoa</taxon>
        <taxon>Mesozoa</taxon>
        <taxon>Orthonectida</taxon>
        <taxon>Rhopaluridae</taxon>
        <taxon>Intoshia</taxon>
    </lineage>
</organism>
<dbReference type="PANTHER" id="PTHR21573:SF0">
    <property type="entry name" value="ER MEMBRANE PROTEIN COMPLEX SUBUNIT 1"/>
    <property type="match status" value="1"/>
</dbReference>
<accession>A0A177AYW8</accession>
<keyword evidence="14" id="KW-1185">Reference proteome</keyword>
<dbReference type="InterPro" id="IPR026895">
    <property type="entry name" value="EMC1"/>
</dbReference>
<evidence type="ECO:0000256" key="5">
    <source>
        <dbReference type="ARBA" id="ARBA00022692"/>
    </source>
</evidence>
<keyword evidence="10" id="KW-0325">Glycoprotein</keyword>
<keyword evidence="6" id="KW-0732">Signal</keyword>
<comment type="subcellular location">
    <subcellularLocation>
        <location evidence="1">Endoplasmic reticulum membrane</location>
        <topology evidence="1">Single-pass type I membrane protein</topology>
    </subcellularLocation>
</comment>
<comment type="subunit">
    <text evidence="3">Component of the ER membrane protein complex (EMC).</text>
</comment>
<evidence type="ECO:0000256" key="1">
    <source>
        <dbReference type="ARBA" id="ARBA00004115"/>
    </source>
</evidence>
<comment type="similarity">
    <text evidence="2">Belongs to the EMC1 family.</text>
</comment>
<feature type="domain" description="ER membrane protein complex subunit 1 C-terminal" evidence="12">
    <location>
        <begin position="803"/>
        <end position="1012"/>
    </location>
</feature>
<comment type="caution">
    <text evidence="13">The sequence shown here is derived from an EMBL/GenBank/DDBJ whole genome shotgun (WGS) entry which is preliminary data.</text>
</comment>
<evidence type="ECO:0000313" key="14">
    <source>
        <dbReference type="Proteomes" id="UP000078046"/>
    </source>
</evidence>
<evidence type="ECO:0000256" key="9">
    <source>
        <dbReference type="ARBA" id="ARBA00023136"/>
    </source>
</evidence>
<gene>
    <name evidence="13" type="ORF">A3Q56_05582</name>
</gene>
<evidence type="ECO:0000256" key="10">
    <source>
        <dbReference type="ARBA" id="ARBA00023180"/>
    </source>
</evidence>
<sequence>MYKSPKLYNCVTQFRHTGIMYHVKPITKRYATDLESRMHNLIKKQDEMLTILLKKKLNLYKENIVSKCVLYLSSTWTNEIILAFLKKIHHFDNDINFSVYIHSSVNKNNFNFDIKNFIPKLKKSDANLKIIFKNDSDEYPLIKLESLNQTIYASVMNRTHLFVNLCVYLTWNIIGAVHFAEWKMENLGMPKEVRFFQNDLILTTKSNYLARINLENGDIIWRFLLDSNPKNLFILNDIKNICVNLKCEKIKCFTMAGKATTEKNLSNLLKDENCQISYMDSLNFVIYSKDSLFSLNYKNLKFNLITRSPPLSKIYVSKFGIFGISHDEHASLVVVNEKSNGETFSVPLPSFDCNIDFDQIACFDQDSIEIILFDSPTKKFAVSLKKLKHKYKNPKIHFAGNNYVQVFDYDGSNGFSFSYTIQSNDINIVRHNENQLMFFNQNDRLIISSDFVVSYYLQNNIDPEWTRNEYMTKIINSKIVHLEESIGDHLQLFDFIKIKFNVILQAVLVGVKPLVNYFVKFNVKNASPVYSDGLYILLLMSNGQVALMDKSNGEIISKLTLPHFKYHPDYTSRVFCELDYISKNVQMIDNPSQYEDDYDSYLNDKDSLCTVIVFDEKSQIQSFTISMNDFKIISTKTYQSDKQIVQIVPLNFYDAKFLPFAYIDINKKVYSSCDVLPKKSLYTFIAIKDLGIISGYKIVTGVSINNKKKNLQLVETWSIKFEENEKIYKIFSAKSDAIDSRSIINYDRSLTMKYVNQNLIVSINEIENEAVVVNVVDAVSGKIIIQSQHNGYSVYLTDCLVVDNFIIYTIYDTIKEVQHLCITDLYEDWNSADSNHIHQGDHFSSFDYVPVLHFTKIYVLSEHIDKIYITKTRMGLTSKMIMFMSKSGKIYQIPKDILNANSTLYPTEDDLKHGAIHYKPKIQLNDYNCFNNDSIIFGITDILIFPSLFESTSYIFAYGLDTFLKPINPSQLFDALGEDFNYFTISLVMGILVCGVLLIRYYYQAKLLKNSW</sequence>
<keyword evidence="8 11" id="KW-1133">Transmembrane helix</keyword>
<dbReference type="EMBL" id="LWCA01000856">
    <property type="protein sequence ID" value="OAF66692.1"/>
    <property type="molecule type" value="Genomic_DNA"/>
</dbReference>
<dbReference type="GO" id="GO:0072546">
    <property type="term" value="C:EMC complex"/>
    <property type="evidence" value="ECO:0007669"/>
    <property type="project" value="InterPro"/>
</dbReference>
<reference evidence="13 14" key="1">
    <citation type="submission" date="2016-04" db="EMBL/GenBank/DDBJ databases">
        <title>The genome of Intoshia linei affirms orthonectids as highly simplified spiralians.</title>
        <authorList>
            <person name="Mikhailov K.V."/>
            <person name="Slusarev G.S."/>
            <person name="Nikitin M.A."/>
            <person name="Logacheva M.D."/>
            <person name="Penin A."/>
            <person name="Aleoshin V."/>
            <person name="Panchin Y.V."/>
        </authorList>
    </citation>
    <scope>NUCLEOTIDE SEQUENCE [LARGE SCALE GENOMIC DNA]</scope>
    <source>
        <strain evidence="13">Intl2013</strain>
        <tissue evidence="13">Whole animal</tissue>
    </source>
</reference>
<protein>
    <recommendedName>
        <fullName evidence="4">ER membrane protein complex subunit 1</fullName>
    </recommendedName>
</protein>
<keyword evidence="9 11" id="KW-0472">Membrane</keyword>
<evidence type="ECO:0000256" key="11">
    <source>
        <dbReference type="SAM" id="Phobius"/>
    </source>
</evidence>
<dbReference type="InterPro" id="IPR011047">
    <property type="entry name" value="Quinoprotein_ADH-like_sf"/>
</dbReference>
<dbReference type="SUPFAM" id="SSF50998">
    <property type="entry name" value="Quinoprotein alcohol dehydrogenase-like"/>
    <property type="match status" value="1"/>
</dbReference>
<evidence type="ECO:0000256" key="2">
    <source>
        <dbReference type="ARBA" id="ARBA00007904"/>
    </source>
</evidence>
<evidence type="ECO:0000256" key="7">
    <source>
        <dbReference type="ARBA" id="ARBA00022824"/>
    </source>
</evidence>
<evidence type="ECO:0000259" key="12">
    <source>
        <dbReference type="Pfam" id="PF07774"/>
    </source>
</evidence>
<keyword evidence="5 11" id="KW-0812">Transmembrane</keyword>
<evidence type="ECO:0000313" key="13">
    <source>
        <dbReference type="EMBL" id="OAF66692.1"/>
    </source>
</evidence>
<keyword evidence="7" id="KW-0256">Endoplasmic reticulum</keyword>
<feature type="non-terminal residue" evidence="13">
    <location>
        <position position="1012"/>
    </location>
</feature>
<dbReference type="AlphaFoldDB" id="A0A177AYW8"/>
<dbReference type="InterPro" id="IPR011678">
    <property type="entry name" value="EMC1_C"/>
</dbReference>
<evidence type="ECO:0000256" key="3">
    <source>
        <dbReference type="ARBA" id="ARBA00011276"/>
    </source>
</evidence>